<dbReference type="EMBL" id="BARW01022562">
    <property type="protein sequence ID" value="GAJ00626.1"/>
    <property type="molecule type" value="Genomic_DNA"/>
</dbReference>
<dbReference type="Gene3D" id="3.30.9.10">
    <property type="entry name" value="D-Amino Acid Oxidase, subunit A, domain 2"/>
    <property type="match status" value="1"/>
</dbReference>
<evidence type="ECO:0000256" key="1">
    <source>
        <dbReference type="ARBA" id="ARBA00001974"/>
    </source>
</evidence>
<comment type="similarity">
    <text evidence="5">Belongs to the L2HGDH family.</text>
</comment>
<dbReference type="PANTHER" id="PTHR43104">
    <property type="entry name" value="L-2-HYDROXYGLUTARATE DEHYDROGENASE, MITOCHONDRIAL"/>
    <property type="match status" value="1"/>
</dbReference>
<sequence>DKKMDAEVTIIGAGVIGLAVSAALPGCKKPVFVIERNHTLGQETSSRNSEVVHSGIHYPNGSLKGKLCLEGKEKIYDYCIKNDIFYRKCGKLIVTTKTEEEQKLLEILKRSRINGVTDGRIIERDEIAEIEPYVKATRALYFPTSGIIDSHSLMKQLEADSVIGGSQMVYGAEVVGIKKIKDGYRVDLIDADKEKFDFSTKKIVNAAGLEAGKIAGYLGINDPDYRVYYWKGEYFGVGNGKNKYVNGLIYPVPEPNTVGLGIHTTID</sequence>
<comment type="cofactor">
    <cofactor evidence="1">
        <name>FAD</name>
        <dbReference type="ChEBI" id="CHEBI:57692"/>
    </cofactor>
</comment>
<protein>
    <recommendedName>
        <fullName evidence="6">FAD dependent oxidoreductase domain-containing protein</fullName>
    </recommendedName>
</protein>
<feature type="domain" description="FAD dependent oxidoreductase" evidence="6">
    <location>
        <begin position="8"/>
        <end position="263"/>
    </location>
</feature>
<feature type="non-terminal residue" evidence="7">
    <location>
        <position position="1"/>
    </location>
</feature>
<gene>
    <name evidence="7" type="ORF">S12H4_37611</name>
</gene>
<dbReference type="GO" id="GO:0047545">
    <property type="term" value="F:(S)-2-hydroxyglutarate dehydrogenase activity"/>
    <property type="evidence" value="ECO:0007669"/>
    <property type="project" value="TreeGrafter"/>
</dbReference>
<organism evidence="7">
    <name type="scientific">marine sediment metagenome</name>
    <dbReference type="NCBI Taxonomy" id="412755"/>
    <lineage>
        <taxon>unclassified sequences</taxon>
        <taxon>metagenomes</taxon>
        <taxon>ecological metagenomes</taxon>
    </lineage>
</organism>
<dbReference type="Gene3D" id="3.50.50.60">
    <property type="entry name" value="FAD/NAD(P)-binding domain"/>
    <property type="match status" value="1"/>
</dbReference>
<evidence type="ECO:0000256" key="3">
    <source>
        <dbReference type="ARBA" id="ARBA00022827"/>
    </source>
</evidence>
<comment type="caution">
    <text evidence="7">The sequence shown here is derived from an EMBL/GenBank/DDBJ whole genome shotgun (WGS) entry which is preliminary data.</text>
</comment>
<keyword evidence="3" id="KW-0274">FAD</keyword>
<evidence type="ECO:0000256" key="2">
    <source>
        <dbReference type="ARBA" id="ARBA00022630"/>
    </source>
</evidence>
<dbReference type="InterPro" id="IPR036188">
    <property type="entry name" value="FAD/NAD-bd_sf"/>
</dbReference>
<dbReference type="SUPFAM" id="SSF51905">
    <property type="entry name" value="FAD/NAD(P)-binding domain"/>
    <property type="match status" value="1"/>
</dbReference>
<name>X1UL67_9ZZZZ</name>
<keyword evidence="2" id="KW-0285">Flavoprotein</keyword>
<keyword evidence="4" id="KW-0560">Oxidoreductase</keyword>
<evidence type="ECO:0000256" key="5">
    <source>
        <dbReference type="ARBA" id="ARBA00037941"/>
    </source>
</evidence>
<dbReference type="PANTHER" id="PTHR43104:SF4">
    <property type="entry name" value="L-2-HYDROXYGLUTARATE DEHYDROGENASE, MITOCHONDRIAL"/>
    <property type="match status" value="1"/>
</dbReference>
<evidence type="ECO:0000256" key="4">
    <source>
        <dbReference type="ARBA" id="ARBA00023002"/>
    </source>
</evidence>
<evidence type="ECO:0000259" key="6">
    <source>
        <dbReference type="Pfam" id="PF01266"/>
    </source>
</evidence>
<reference evidence="7" key="1">
    <citation type="journal article" date="2014" name="Front. Microbiol.">
        <title>High frequency of phylogenetically diverse reductive dehalogenase-homologous genes in deep subseafloor sedimentary metagenomes.</title>
        <authorList>
            <person name="Kawai M."/>
            <person name="Futagami T."/>
            <person name="Toyoda A."/>
            <person name="Takaki Y."/>
            <person name="Nishi S."/>
            <person name="Hori S."/>
            <person name="Arai W."/>
            <person name="Tsubouchi T."/>
            <person name="Morono Y."/>
            <person name="Uchiyama I."/>
            <person name="Ito T."/>
            <person name="Fujiyama A."/>
            <person name="Inagaki F."/>
            <person name="Takami H."/>
        </authorList>
    </citation>
    <scope>NUCLEOTIDE SEQUENCE</scope>
    <source>
        <strain evidence="7">Expedition CK06-06</strain>
    </source>
</reference>
<evidence type="ECO:0000313" key="7">
    <source>
        <dbReference type="EMBL" id="GAJ00626.1"/>
    </source>
</evidence>
<dbReference type="Pfam" id="PF01266">
    <property type="entry name" value="DAO"/>
    <property type="match status" value="1"/>
</dbReference>
<accession>X1UL67</accession>
<dbReference type="InterPro" id="IPR006076">
    <property type="entry name" value="FAD-dep_OxRdtase"/>
</dbReference>
<proteinExistence type="inferred from homology"/>
<feature type="non-terminal residue" evidence="7">
    <location>
        <position position="267"/>
    </location>
</feature>
<dbReference type="AlphaFoldDB" id="X1UL67"/>